<dbReference type="Gene3D" id="3.40.50.970">
    <property type="match status" value="2"/>
</dbReference>
<dbReference type="GO" id="GO:0030976">
    <property type="term" value="F:thiamine pyrophosphate binding"/>
    <property type="evidence" value="ECO:0007669"/>
    <property type="project" value="InterPro"/>
</dbReference>
<dbReference type="Pfam" id="PF02775">
    <property type="entry name" value="TPP_enzyme_C"/>
    <property type="match status" value="1"/>
</dbReference>
<organism evidence="8 9">
    <name type="scientific">Staphylococcus saprophyticus</name>
    <dbReference type="NCBI Taxonomy" id="29385"/>
    <lineage>
        <taxon>Bacteria</taxon>
        <taxon>Bacillati</taxon>
        <taxon>Bacillota</taxon>
        <taxon>Bacilli</taxon>
        <taxon>Bacillales</taxon>
        <taxon>Staphylococcaceae</taxon>
        <taxon>Staphylococcus</taxon>
    </lineage>
</organism>
<dbReference type="Pfam" id="PF02776">
    <property type="entry name" value="TPP_enzyme_N"/>
    <property type="match status" value="1"/>
</dbReference>
<evidence type="ECO:0000256" key="1">
    <source>
        <dbReference type="ARBA" id="ARBA00007812"/>
    </source>
</evidence>
<feature type="domain" description="Thiamine pyrophosphate enzyme N-terminal TPP-binding" evidence="7">
    <location>
        <begin position="5"/>
        <end position="121"/>
    </location>
</feature>
<evidence type="ECO:0000259" key="5">
    <source>
        <dbReference type="Pfam" id="PF00205"/>
    </source>
</evidence>
<dbReference type="InterPro" id="IPR012000">
    <property type="entry name" value="Thiamin_PyroP_enz_cen_dom"/>
</dbReference>
<dbReference type="InterPro" id="IPR047211">
    <property type="entry name" value="POXB-like"/>
</dbReference>
<dbReference type="InterPro" id="IPR000399">
    <property type="entry name" value="TPP-bd_CS"/>
</dbReference>
<proteinExistence type="inferred from homology"/>
<dbReference type="EMBL" id="UHED01000001">
    <property type="protein sequence ID" value="SUM81982.1"/>
    <property type="molecule type" value="Genomic_DNA"/>
</dbReference>
<evidence type="ECO:0000256" key="4">
    <source>
        <dbReference type="RuleBase" id="RU362132"/>
    </source>
</evidence>
<reference evidence="8 9" key="1">
    <citation type="submission" date="2018-06" db="EMBL/GenBank/DDBJ databases">
        <authorList>
            <consortium name="Pathogen Informatics"/>
            <person name="Doyle S."/>
        </authorList>
    </citation>
    <scope>NUCLEOTIDE SEQUENCE [LARGE SCALE GENOMIC DNA]</scope>
    <source>
        <strain evidence="8 9">NCTC7688</strain>
    </source>
</reference>
<dbReference type="Pfam" id="PF00205">
    <property type="entry name" value="TPP_enzyme_M"/>
    <property type="match status" value="1"/>
</dbReference>
<sequence length="580" mass="63812">MGKIKANEALVKALQAWDIDHIYGIPGDSIDAVVDRLRTERDNIEFVHVRHEEVGSLAAASYTKLTGKIGVALSIGGPGVVHLLNGMYDAKMDNVPQLILAGQTDSTALGTKAFQETDISNMVDDVAVYKHQISENDKDVFGIVNEAIRTAYEKKGVAVLILPNNLLNNKVKDTTSKGVDTAPPARVAPKPRSVKKATKLINKSKRPVMLLGTGAKHAKDEVREFIEAFKIPTIVTLPAKGILADDHPYNLGNLGKIGTKVSYQTIQDADLLIMVGTNYPYVDYLPKKNIKAIQVDTNPENIGHRFDVNAGIIGDSKLALQQLTDSAKHVKNRDFLNKTLERKATWDSWMAKDMADSSSPIRPERLMDAINQVRTDDAIFSIDVGTSTVWSTRYLNLTVNNKFIVSSWLGTMGCALPGAIAAKRAYPNRQVVGIAGDGAFEMVMQDFATAVQYDLPMTIFVLNNQELSFIKYEQQAAGELEYAINFTDMDLAKFAESCGGVGYTLKDPNRIDEVVEEAMSQDKPTIVNVYVDPNAAPLPGKIVKDEAINYGKWAYRSITEDKKLDLDEIPPMSTAVKRFF</sequence>
<evidence type="ECO:0000259" key="7">
    <source>
        <dbReference type="Pfam" id="PF02776"/>
    </source>
</evidence>
<dbReference type="PANTHER" id="PTHR42981">
    <property type="entry name" value="PYRUVATE DEHYDROGENASE [UBIQUINONE]"/>
    <property type="match status" value="1"/>
</dbReference>
<keyword evidence="8" id="KW-0670">Pyruvate</keyword>
<dbReference type="PANTHER" id="PTHR42981:SF2">
    <property type="entry name" value="PYRUVATE DEHYDROGENASE [UBIQUINONE]"/>
    <property type="match status" value="1"/>
</dbReference>
<dbReference type="GO" id="GO:0000287">
    <property type="term" value="F:magnesium ion binding"/>
    <property type="evidence" value="ECO:0007669"/>
    <property type="project" value="InterPro"/>
</dbReference>
<dbReference type="SUPFAM" id="SSF52467">
    <property type="entry name" value="DHS-like NAD/FAD-binding domain"/>
    <property type="match status" value="1"/>
</dbReference>
<dbReference type="GO" id="GO:0009234">
    <property type="term" value="P:menaquinone biosynthetic process"/>
    <property type="evidence" value="ECO:0007669"/>
    <property type="project" value="UniProtKB-KW"/>
</dbReference>
<keyword evidence="3 4" id="KW-0786">Thiamine pyrophosphate</keyword>
<protein>
    <submittedName>
        <fullName evidence="8">Pyruvate oxidase</fullName>
        <ecNumber evidence="8">1.2.3.3</ecNumber>
    </submittedName>
</protein>
<dbReference type="AlphaFoldDB" id="A0A380HK12"/>
<evidence type="ECO:0000256" key="2">
    <source>
        <dbReference type="ARBA" id="ARBA00022428"/>
    </source>
</evidence>
<dbReference type="NCBIfam" id="NF006377">
    <property type="entry name" value="PRK08611.1"/>
    <property type="match status" value="1"/>
</dbReference>
<dbReference type="PROSITE" id="PS00187">
    <property type="entry name" value="TPP_ENZYMES"/>
    <property type="match status" value="1"/>
</dbReference>
<dbReference type="EC" id="1.2.3.3" evidence="8"/>
<evidence type="ECO:0000259" key="6">
    <source>
        <dbReference type="Pfam" id="PF02775"/>
    </source>
</evidence>
<evidence type="ECO:0000313" key="8">
    <source>
        <dbReference type="EMBL" id="SUM81982.1"/>
    </source>
</evidence>
<name>A0A380HK12_STASA</name>
<feature type="domain" description="Thiamine pyrophosphate enzyme central" evidence="5">
    <location>
        <begin position="194"/>
        <end position="323"/>
    </location>
</feature>
<keyword evidence="8" id="KW-0560">Oxidoreductase</keyword>
<evidence type="ECO:0000256" key="3">
    <source>
        <dbReference type="ARBA" id="ARBA00023052"/>
    </source>
</evidence>
<dbReference type="Gene3D" id="3.40.50.1220">
    <property type="entry name" value="TPP-binding domain"/>
    <property type="match status" value="1"/>
</dbReference>
<dbReference type="Proteomes" id="UP000254707">
    <property type="component" value="Unassembled WGS sequence"/>
</dbReference>
<accession>A0A380HK12</accession>
<dbReference type="SUPFAM" id="SSF52518">
    <property type="entry name" value="Thiamin diphosphate-binding fold (THDP-binding)"/>
    <property type="match status" value="2"/>
</dbReference>
<comment type="similarity">
    <text evidence="1 4">Belongs to the TPP enzyme family.</text>
</comment>
<dbReference type="InterPro" id="IPR029061">
    <property type="entry name" value="THDP-binding"/>
</dbReference>
<evidence type="ECO:0000313" key="9">
    <source>
        <dbReference type="Proteomes" id="UP000254707"/>
    </source>
</evidence>
<feature type="domain" description="Thiamine pyrophosphate enzyme TPP-binding" evidence="6">
    <location>
        <begin position="383"/>
        <end position="529"/>
    </location>
</feature>
<dbReference type="GO" id="GO:0047112">
    <property type="term" value="F:pyruvate oxidase activity"/>
    <property type="evidence" value="ECO:0007669"/>
    <property type="project" value="UniProtKB-EC"/>
</dbReference>
<dbReference type="CDD" id="cd02014">
    <property type="entry name" value="TPP_POX"/>
    <property type="match status" value="1"/>
</dbReference>
<dbReference type="InterPro" id="IPR011766">
    <property type="entry name" value="TPP_enzyme_TPP-bd"/>
</dbReference>
<dbReference type="InterPro" id="IPR029035">
    <property type="entry name" value="DHS-like_NAD/FAD-binding_dom"/>
</dbReference>
<gene>
    <name evidence="8" type="primary">pox5</name>
    <name evidence="8" type="ORF">NCTC7688_00478</name>
</gene>
<dbReference type="RefSeq" id="WP_002482289.1">
    <property type="nucleotide sequence ID" value="NZ_CAXOKG010000002.1"/>
</dbReference>
<keyword evidence="2" id="KW-0474">Menaquinone biosynthesis</keyword>
<dbReference type="InterPro" id="IPR047212">
    <property type="entry name" value="TPP_POXB-like"/>
</dbReference>
<dbReference type="InterPro" id="IPR012001">
    <property type="entry name" value="Thiamin_PyroP_enz_TPP-bd_dom"/>
</dbReference>